<dbReference type="EMBL" id="RBNJ01026134">
    <property type="protein sequence ID" value="RUS15071.1"/>
    <property type="molecule type" value="Genomic_DNA"/>
</dbReference>
<comment type="caution">
    <text evidence="2">The sequence shown here is derived from an EMBL/GenBank/DDBJ whole genome shotgun (WGS) entry which is preliminary data.</text>
</comment>
<dbReference type="AlphaFoldDB" id="A0A433PC19"/>
<evidence type="ECO:0000256" key="1">
    <source>
        <dbReference type="SAM" id="MobiDB-lite"/>
    </source>
</evidence>
<sequence>MQHNLYAEILQKISSYYFTLPNQSSTIYSLAGSVSKITEKLRKTGKHKGQTKFLMELPYSKIWSASIKNESPTTNFWTSLSSPKTPALNHPNPNKVKQRLNGDWSWLKSITSPAYSTSTSPREREARPTAKLEPSSKPLPLTQPLIYKFCEDQNLNPSQFEVQEQGLFYQGKKRIYFFDLFSFRKARGKIARGTTFSEIVYEEAIPIDQEILQREQFKLKDLIESLKRTEDQALKPDPHSLALEERTNPSLRNWDDFMVPIKTKQEKYKKYQILHALQDFYFIELGEREKNKKYALLHFSKNHKDTDSTLINFCFTPEELAK</sequence>
<evidence type="ECO:0000313" key="3">
    <source>
        <dbReference type="Proteomes" id="UP000274822"/>
    </source>
</evidence>
<feature type="compositionally biased region" description="Basic and acidic residues" evidence="1">
    <location>
        <begin position="121"/>
        <end position="130"/>
    </location>
</feature>
<organism evidence="2 3">
    <name type="scientific">Jimgerdemannia flammicorona</name>
    <dbReference type="NCBI Taxonomy" id="994334"/>
    <lineage>
        <taxon>Eukaryota</taxon>
        <taxon>Fungi</taxon>
        <taxon>Fungi incertae sedis</taxon>
        <taxon>Mucoromycota</taxon>
        <taxon>Mucoromycotina</taxon>
        <taxon>Endogonomycetes</taxon>
        <taxon>Endogonales</taxon>
        <taxon>Endogonaceae</taxon>
        <taxon>Jimgerdemannia</taxon>
    </lineage>
</organism>
<evidence type="ECO:0000313" key="2">
    <source>
        <dbReference type="EMBL" id="RUS15071.1"/>
    </source>
</evidence>
<gene>
    <name evidence="2" type="ORF">BC938DRAFT_477095</name>
</gene>
<proteinExistence type="predicted"/>
<name>A0A433PC19_9FUNG</name>
<feature type="non-terminal residue" evidence="2">
    <location>
        <position position="322"/>
    </location>
</feature>
<keyword evidence="3" id="KW-1185">Reference proteome</keyword>
<reference evidence="2 3" key="1">
    <citation type="journal article" date="2018" name="New Phytol.">
        <title>Phylogenomics of Endogonaceae and evolution of mycorrhizas within Mucoromycota.</title>
        <authorList>
            <person name="Chang Y."/>
            <person name="Desiro A."/>
            <person name="Na H."/>
            <person name="Sandor L."/>
            <person name="Lipzen A."/>
            <person name="Clum A."/>
            <person name="Barry K."/>
            <person name="Grigoriev I.V."/>
            <person name="Martin F.M."/>
            <person name="Stajich J.E."/>
            <person name="Smith M.E."/>
            <person name="Bonito G."/>
            <person name="Spatafora J.W."/>
        </authorList>
    </citation>
    <scope>NUCLEOTIDE SEQUENCE [LARGE SCALE GENOMIC DNA]</scope>
    <source>
        <strain evidence="2 3">AD002</strain>
    </source>
</reference>
<dbReference type="Proteomes" id="UP000274822">
    <property type="component" value="Unassembled WGS sequence"/>
</dbReference>
<accession>A0A433PC19</accession>
<protein>
    <submittedName>
        <fullName evidence="2">Uncharacterized protein</fullName>
    </submittedName>
</protein>
<feature type="region of interest" description="Disordered" evidence="1">
    <location>
        <begin position="113"/>
        <end position="136"/>
    </location>
</feature>